<accession>X0S3E4</accession>
<proteinExistence type="predicted"/>
<name>X0S3E4_9ZZZZ</name>
<gene>
    <name evidence="1" type="ORF">S01H1_14993</name>
</gene>
<dbReference type="InterPro" id="IPR036188">
    <property type="entry name" value="FAD/NAD-bd_sf"/>
</dbReference>
<organism evidence="1">
    <name type="scientific">marine sediment metagenome</name>
    <dbReference type="NCBI Taxonomy" id="412755"/>
    <lineage>
        <taxon>unclassified sequences</taxon>
        <taxon>metagenomes</taxon>
        <taxon>ecological metagenomes</taxon>
    </lineage>
</organism>
<dbReference type="EMBL" id="BARS01007822">
    <property type="protein sequence ID" value="GAF69766.1"/>
    <property type="molecule type" value="Genomic_DNA"/>
</dbReference>
<protein>
    <submittedName>
        <fullName evidence="1">Uncharacterized protein</fullName>
    </submittedName>
</protein>
<sequence length="135" mass="14411">MEPCHRDVMLKRFACGNGEGLKSKTYKYPVRIIPDSSVLEIKKGGTVIIVSSTFEHFEVKVDTVVVAKVEPNDGVYEGLLKAGLTVVKVGDAKKVRNVRGAVTDGANAALTIEEGVALNANNELISNLPTGIDLS</sequence>
<evidence type="ECO:0000313" key="1">
    <source>
        <dbReference type="EMBL" id="GAF69766.1"/>
    </source>
</evidence>
<comment type="caution">
    <text evidence="1">The sequence shown here is derived from an EMBL/GenBank/DDBJ whole genome shotgun (WGS) entry which is preliminary data.</text>
</comment>
<reference evidence="1" key="1">
    <citation type="journal article" date="2014" name="Front. Microbiol.">
        <title>High frequency of phylogenetically diverse reductive dehalogenase-homologous genes in deep subseafloor sedimentary metagenomes.</title>
        <authorList>
            <person name="Kawai M."/>
            <person name="Futagami T."/>
            <person name="Toyoda A."/>
            <person name="Takaki Y."/>
            <person name="Nishi S."/>
            <person name="Hori S."/>
            <person name="Arai W."/>
            <person name="Tsubouchi T."/>
            <person name="Morono Y."/>
            <person name="Uchiyama I."/>
            <person name="Ito T."/>
            <person name="Fujiyama A."/>
            <person name="Inagaki F."/>
            <person name="Takami H."/>
        </authorList>
    </citation>
    <scope>NUCLEOTIDE SEQUENCE</scope>
    <source>
        <strain evidence="1">Expedition CK06-06</strain>
    </source>
</reference>
<dbReference type="Gene3D" id="3.50.50.60">
    <property type="entry name" value="FAD/NAD(P)-binding domain"/>
    <property type="match status" value="1"/>
</dbReference>
<dbReference type="Gene3D" id="3.40.50.720">
    <property type="entry name" value="NAD(P)-binding Rossmann-like Domain"/>
    <property type="match status" value="1"/>
</dbReference>
<dbReference type="AlphaFoldDB" id="X0S3E4"/>